<evidence type="ECO:0000256" key="1">
    <source>
        <dbReference type="ARBA" id="ARBA00009995"/>
    </source>
</evidence>
<organism evidence="6">
    <name type="scientific">Brachypodium distachyon</name>
    <name type="common">Purple false brome</name>
    <name type="synonym">Trachynia distachya</name>
    <dbReference type="NCBI Taxonomy" id="15368"/>
    <lineage>
        <taxon>Eukaryota</taxon>
        <taxon>Viridiplantae</taxon>
        <taxon>Streptophyta</taxon>
        <taxon>Embryophyta</taxon>
        <taxon>Tracheophyta</taxon>
        <taxon>Spermatophyta</taxon>
        <taxon>Magnoliopsida</taxon>
        <taxon>Liliopsida</taxon>
        <taxon>Poales</taxon>
        <taxon>Poaceae</taxon>
        <taxon>BOP clade</taxon>
        <taxon>Pooideae</taxon>
        <taxon>Stipodae</taxon>
        <taxon>Brachypodieae</taxon>
        <taxon>Brachypodium</taxon>
    </lineage>
</organism>
<dbReference type="EMBL" id="CM000882">
    <property type="protein sequence ID" value="KQJ98759.1"/>
    <property type="molecule type" value="Genomic_DNA"/>
</dbReference>
<dbReference type="PANTHER" id="PTHR48047:SF8">
    <property type="entry name" value="FLAVONOL 3-O-GLUCOSYLTRANSFERASE UGT89B1"/>
    <property type="match status" value="1"/>
</dbReference>
<feature type="domain" description="Glycosyltransferase N-terminal" evidence="4">
    <location>
        <begin position="27"/>
        <end position="151"/>
    </location>
</feature>
<dbReference type="CDD" id="cd03784">
    <property type="entry name" value="GT1_Gtf-like"/>
    <property type="match status" value="1"/>
</dbReference>
<dbReference type="GeneID" id="100845203"/>
<feature type="region of interest" description="Disordered" evidence="3">
    <location>
        <begin position="1"/>
        <end position="26"/>
    </location>
</feature>
<sequence>MGTDKAPAQANDASNGDGRSRPPAPHVLLVPYPAQGHMLPLLDLASLLAARGLAVTVAVTAGNVPLLAPLLAAGPSVATAVFPFPASSPPFLPASGTGCGENTKDLPPGLFRPFMAALASLSAPLLSWCEAQPRGRRVTAVVSDLFTGWTLPIARELGVPHVAFSSASAYYLAMSHSLWRRMPTGCRLDEDDDDEKRAVVEFPEIPGSPSFPWQQLSWLYRSHVAGDEVSETIRRVFLWSLKSSCFVVNSFAAIEPECLRVLPGLMMMPPAAEEKRVLAVGALSDAALSCHDRGGEHAVAPGKVAAWLDAFEDSAGSVLYVCFGSQHALSPAQAASVADALALSKAPFVWAVPRGSEAITAMAASVCRGMVIRGWAPQVEILRHRAVGWFLTHCGWSSVLEAAAAGVPMLAWPMGADQFANARVVRDAGVAVAVAEGTDAVPDAGEMAGAIVAAFGEKGKPVRARALELGRKAAAAVKEGGSSHSDLEELVRVLGHVG</sequence>
<evidence type="ECO:0000313" key="5">
    <source>
        <dbReference type="EMBL" id="KQJ98759.1"/>
    </source>
</evidence>
<evidence type="ECO:0000313" key="6">
    <source>
        <dbReference type="EnsemblPlants" id="KQJ98759"/>
    </source>
</evidence>
<dbReference type="HOGENOM" id="CLU_001724_2_2_1"/>
<reference evidence="5 6" key="1">
    <citation type="journal article" date="2010" name="Nature">
        <title>Genome sequencing and analysis of the model grass Brachypodium distachyon.</title>
        <authorList>
            <consortium name="International Brachypodium Initiative"/>
        </authorList>
    </citation>
    <scope>NUCLEOTIDE SEQUENCE [LARGE SCALE GENOMIC DNA]</scope>
    <source>
        <strain evidence="5">Bd21</strain>
        <strain evidence="6">cv. Bd21</strain>
    </source>
</reference>
<dbReference type="AlphaFoldDB" id="I1I841"/>
<protein>
    <recommendedName>
        <fullName evidence="4">Glycosyltransferase N-terminal domain-containing protein</fullName>
    </recommendedName>
</protein>
<dbReference type="eggNOG" id="KOG1192">
    <property type="taxonomic scope" value="Eukaryota"/>
</dbReference>
<dbReference type="STRING" id="15368.I1I841"/>
<dbReference type="RefSeq" id="XP_003572321.1">
    <property type="nucleotide sequence ID" value="XM_003572273.4"/>
</dbReference>
<dbReference type="Gramene" id="KQJ98759">
    <property type="protein sequence ID" value="KQJ98759"/>
    <property type="gene ID" value="BRADI_3g38930v3"/>
</dbReference>
<name>I1I841_BRADI</name>
<evidence type="ECO:0000256" key="2">
    <source>
        <dbReference type="ARBA" id="ARBA00022679"/>
    </source>
</evidence>
<dbReference type="InterPro" id="IPR002213">
    <property type="entry name" value="UDP_glucos_trans"/>
</dbReference>
<keyword evidence="2" id="KW-0808">Transferase</keyword>
<reference evidence="6" key="3">
    <citation type="submission" date="2018-08" db="UniProtKB">
        <authorList>
            <consortium name="EnsemblPlants"/>
        </authorList>
    </citation>
    <scope>IDENTIFICATION</scope>
    <source>
        <strain evidence="6">cv. Bd21</strain>
    </source>
</reference>
<reference evidence="5" key="2">
    <citation type="submission" date="2017-06" db="EMBL/GenBank/DDBJ databases">
        <title>WGS assembly of Brachypodium distachyon.</title>
        <authorList>
            <consortium name="The International Brachypodium Initiative"/>
            <person name="Lucas S."/>
            <person name="Harmon-Smith M."/>
            <person name="Lail K."/>
            <person name="Tice H."/>
            <person name="Grimwood J."/>
            <person name="Bruce D."/>
            <person name="Barry K."/>
            <person name="Shu S."/>
            <person name="Lindquist E."/>
            <person name="Wang M."/>
            <person name="Pitluck S."/>
            <person name="Vogel J.P."/>
            <person name="Garvin D.F."/>
            <person name="Mockler T.C."/>
            <person name="Schmutz J."/>
            <person name="Rokhsar D."/>
            <person name="Bevan M.W."/>
        </authorList>
    </citation>
    <scope>NUCLEOTIDE SEQUENCE</scope>
    <source>
        <strain evidence="5">Bd21</strain>
    </source>
</reference>
<dbReference type="GO" id="GO:0035251">
    <property type="term" value="F:UDP-glucosyltransferase activity"/>
    <property type="evidence" value="ECO:0000318"/>
    <property type="project" value="GO_Central"/>
</dbReference>
<dbReference type="Proteomes" id="UP000008810">
    <property type="component" value="Chromosome 3"/>
</dbReference>
<dbReference type="InterPro" id="IPR058980">
    <property type="entry name" value="Glyco_transf_N"/>
</dbReference>
<evidence type="ECO:0000259" key="4">
    <source>
        <dbReference type="Pfam" id="PF26168"/>
    </source>
</evidence>
<dbReference type="FunFam" id="3.40.50.2000:FF:000143">
    <property type="entry name" value="UDP-glycosyltransferase 89B1"/>
    <property type="match status" value="1"/>
</dbReference>
<dbReference type="PANTHER" id="PTHR48047">
    <property type="entry name" value="GLYCOSYLTRANSFERASE"/>
    <property type="match status" value="1"/>
</dbReference>
<dbReference type="KEGG" id="bdi:100845203"/>
<dbReference type="Pfam" id="PF26168">
    <property type="entry name" value="Glyco_transf_N"/>
    <property type="match status" value="1"/>
</dbReference>
<dbReference type="OrthoDB" id="5835829at2759"/>
<accession>I1I841</accession>
<dbReference type="Gene3D" id="3.40.50.2000">
    <property type="entry name" value="Glycogen Phosphorylase B"/>
    <property type="match status" value="2"/>
</dbReference>
<dbReference type="Pfam" id="PF00201">
    <property type="entry name" value="UDPGT"/>
    <property type="match status" value="1"/>
</dbReference>
<keyword evidence="7" id="KW-1185">Reference proteome</keyword>
<comment type="similarity">
    <text evidence="1">Belongs to the UDP-glycosyltransferase family.</text>
</comment>
<proteinExistence type="inferred from homology"/>
<evidence type="ECO:0000313" key="7">
    <source>
        <dbReference type="Proteomes" id="UP000008810"/>
    </source>
</evidence>
<evidence type="ECO:0000256" key="3">
    <source>
        <dbReference type="SAM" id="MobiDB-lite"/>
    </source>
</evidence>
<dbReference type="OMA" id="VCFGSQQ"/>
<dbReference type="EnsemblPlants" id="KQJ98759">
    <property type="protein sequence ID" value="KQJ98759"/>
    <property type="gene ID" value="BRADI_3g38930v3"/>
</dbReference>
<dbReference type="SUPFAM" id="SSF53756">
    <property type="entry name" value="UDP-Glycosyltransferase/glycogen phosphorylase"/>
    <property type="match status" value="1"/>
</dbReference>
<gene>
    <name evidence="6" type="primary">LOC100845203</name>
    <name evidence="5" type="ORF">BRADI_3g38930v3</name>
</gene>